<dbReference type="PANTHER" id="PTHR22642:SF2">
    <property type="entry name" value="PROTEIN LONG AFTER FAR-RED 3"/>
    <property type="match status" value="1"/>
</dbReference>
<dbReference type="AlphaFoldDB" id="A0A231GUY6"/>
<dbReference type="EMBL" id="NGAF01000032">
    <property type="protein sequence ID" value="OXR40439.1"/>
    <property type="molecule type" value="Genomic_DNA"/>
</dbReference>
<dbReference type="Pfam" id="PF07969">
    <property type="entry name" value="Amidohydro_3"/>
    <property type="match status" value="1"/>
</dbReference>
<dbReference type="PANTHER" id="PTHR22642">
    <property type="entry name" value="IMIDAZOLONEPROPIONASE"/>
    <property type="match status" value="1"/>
</dbReference>
<comment type="caution">
    <text evidence="2">The sequence shown here is derived from an EMBL/GenBank/DDBJ whole genome shotgun (WGS) entry which is preliminary data.</text>
</comment>
<evidence type="ECO:0000259" key="1">
    <source>
        <dbReference type="Pfam" id="PF07969"/>
    </source>
</evidence>
<protein>
    <recommendedName>
        <fullName evidence="1">Amidohydrolase 3 domain-containing protein</fullName>
    </recommendedName>
</protein>
<evidence type="ECO:0000313" key="3">
    <source>
        <dbReference type="Proteomes" id="UP000215506"/>
    </source>
</evidence>
<proteinExistence type="predicted"/>
<organism evidence="2 3">
    <name type="scientific">Nocardia cerradoensis</name>
    <dbReference type="NCBI Taxonomy" id="85688"/>
    <lineage>
        <taxon>Bacteria</taxon>
        <taxon>Bacillati</taxon>
        <taxon>Actinomycetota</taxon>
        <taxon>Actinomycetes</taxon>
        <taxon>Mycobacteriales</taxon>
        <taxon>Nocardiaceae</taxon>
        <taxon>Nocardia</taxon>
    </lineage>
</organism>
<dbReference type="SUPFAM" id="SSF51556">
    <property type="entry name" value="Metallo-dependent hydrolases"/>
    <property type="match status" value="1"/>
</dbReference>
<name>A0A231GUY6_9NOCA</name>
<dbReference type="Gene3D" id="3.10.310.70">
    <property type="match status" value="1"/>
</dbReference>
<dbReference type="Gene3D" id="3.20.20.140">
    <property type="entry name" value="Metal-dependent hydrolases"/>
    <property type="match status" value="2"/>
</dbReference>
<accession>A0A231GUY6</accession>
<reference evidence="2 3" key="1">
    <citation type="submission" date="2017-07" db="EMBL/GenBank/DDBJ databases">
        <title>First draft Genome Sequence of Nocardia cerradoensis isolated from human infection.</title>
        <authorList>
            <person name="Carrasco G."/>
        </authorList>
    </citation>
    <scope>NUCLEOTIDE SEQUENCE [LARGE SCALE GENOMIC DNA]</scope>
    <source>
        <strain evidence="2 3">CNM20130759</strain>
    </source>
</reference>
<gene>
    <name evidence="2" type="ORF">B7C42_07497</name>
</gene>
<sequence length="405" mass="43482">MARGGALLPGLHDHHLHLLSMAAANQSVRCGPPESAGPDDLAAVLRGVPADRRWIRGIGYHESVAGILDRHAIDRMVADRPVRIQHRSGALWMLNTSALAELRLLDEFDDGRLWRRDELLRERLDDHEPPDLAAVGRRLAALGITGVTDATPNLTPAAIDLLASGALPQRVQLLGAPKDAELPEGVTIGPHKILRPDHEPPLWDELYDEVVTAHEAGRPVAIHAVRRESLILALAVLDEIGSLPGDRIEHAALVGDNAIPLLAEVGAVVVTQPGFVVDRQREYGRDIPESEQGDLYRYASLLQAGIPVVASSDAPFGSEDLWHTIAAAGKRTLGRSERVAPRKVLDGLLTPLADPGGRPRRIEIGAPADLCLLRVPLAEALAAPDSDAVYTAVCRGVVQNSEALC</sequence>
<dbReference type="InterPro" id="IPR032466">
    <property type="entry name" value="Metal_Hydrolase"/>
</dbReference>
<dbReference type="Proteomes" id="UP000215506">
    <property type="component" value="Unassembled WGS sequence"/>
</dbReference>
<evidence type="ECO:0000313" key="2">
    <source>
        <dbReference type="EMBL" id="OXR40439.1"/>
    </source>
</evidence>
<feature type="domain" description="Amidohydrolase 3" evidence="1">
    <location>
        <begin position="2"/>
        <end position="392"/>
    </location>
</feature>
<keyword evidence="3" id="KW-1185">Reference proteome</keyword>
<dbReference type="InterPro" id="IPR013108">
    <property type="entry name" value="Amidohydro_3"/>
</dbReference>